<dbReference type="SUPFAM" id="SSF56796">
    <property type="entry name" value="Dehydroquinate synthase-like"/>
    <property type="match status" value="1"/>
</dbReference>
<dbReference type="InterPro" id="IPR001670">
    <property type="entry name" value="ADH_Fe/GldA"/>
</dbReference>
<feature type="domain" description="Alcohol dehydrogenase iron-type/glycerol dehydrogenase GldA" evidence="4">
    <location>
        <begin position="9"/>
        <end position="175"/>
    </location>
</feature>
<feature type="domain" description="Fe-containing alcohol dehydrogenase-like C-terminal" evidence="5">
    <location>
        <begin position="186"/>
        <end position="383"/>
    </location>
</feature>
<dbReference type="InterPro" id="IPR018211">
    <property type="entry name" value="ADH_Fe_CS"/>
</dbReference>
<organism evidence="7 8">
    <name type="scientific">Vibrio mangrovi</name>
    <dbReference type="NCBI Taxonomy" id="474394"/>
    <lineage>
        <taxon>Bacteria</taxon>
        <taxon>Pseudomonadati</taxon>
        <taxon>Pseudomonadota</taxon>
        <taxon>Gammaproteobacteria</taxon>
        <taxon>Vibrionales</taxon>
        <taxon>Vibrionaceae</taxon>
        <taxon>Vibrio</taxon>
    </lineage>
</organism>
<evidence type="ECO:0000256" key="2">
    <source>
        <dbReference type="ARBA" id="ARBA00007358"/>
    </source>
</evidence>
<dbReference type="EMBL" id="FXXI01000001">
    <property type="protein sequence ID" value="SMR99947.1"/>
    <property type="molecule type" value="Genomic_DNA"/>
</dbReference>
<sequence length="385" mass="41460">MDNFTFHNPARIHFGRGQISQLANEITPDMRVLITYGGGSIKTNGVLDQVKAALKDVTVFEFGGIEPNPHYETLQKAIEVVKAEKIDFLLAVGGGSVIDGTKFIAAGAKYQGDTWDIIESRGGVVTDAIPLGCVLTLAATGSEMNSTSVVTRAETQDKLFFSSSHVFPLFSVLDPETTYTLPPRQTANGVVDAYVHTLEQYITYPVNAKVQDALAEGLLNTLKEEGPKVLENPTDYDARANIMWAATMALNGLLSTGTPGDWATHLIGQEITGLYGLDHGQTLAIVMPAVWKYRKAAKQAKLVQYAAAVWNITEGSADSIADQAITATENFFEQMGIKTRLADYGLGAEIIPAVTAKLEEHGHVALGEHGDITPKEVAELLELAL</sequence>
<keyword evidence="3 7" id="KW-0560">Oxidoreductase</keyword>
<evidence type="ECO:0000256" key="3">
    <source>
        <dbReference type="ARBA" id="ARBA00023002"/>
    </source>
</evidence>
<dbReference type="Proteomes" id="UP001283366">
    <property type="component" value="Unassembled WGS sequence"/>
</dbReference>
<reference evidence="6 9" key="2">
    <citation type="submission" date="2023-11" db="EMBL/GenBank/DDBJ databases">
        <title>Plant-associative lifestyle of Vibrio porteresiae and its evolutionary dynamics.</title>
        <authorList>
            <person name="Rameshkumar N."/>
            <person name="Kirti K."/>
        </authorList>
    </citation>
    <scope>NUCLEOTIDE SEQUENCE [LARGE SCALE GENOMIC DNA]</scope>
    <source>
        <strain evidence="6 9">MSSRF38</strain>
    </source>
</reference>
<dbReference type="InterPro" id="IPR056798">
    <property type="entry name" value="ADH_Fe_C"/>
</dbReference>
<dbReference type="PANTHER" id="PTHR43633">
    <property type="entry name" value="ALCOHOL DEHYDROGENASE YQHD"/>
    <property type="match status" value="1"/>
</dbReference>
<dbReference type="FunFam" id="3.40.50.1970:FF:000003">
    <property type="entry name" value="Alcohol dehydrogenase, iron-containing"/>
    <property type="match status" value="1"/>
</dbReference>
<evidence type="ECO:0000256" key="1">
    <source>
        <dbReference type="ARBA" id="ARBA00001962"/>
    </source>
</evidence>
<dbReference type="CDD" id="cd08187">
    <property type="entry name" value="BDH"/>
    <property type="match status" value="1"/>
</dbReference>
<dbReference type="GO" id="GO:1990362">
    <property type="term" value="F:butanol dehydrogenase (NAD+) activity"/>
    <property type="evidence" value="ECO:0007669"/>
    <property type="project" value="InterPro"/>
</dbReference>
<dbReference type="InterPro" id="IPR044731">
    <property type="entry name" value="BDH-like"/>
</dbReference>
<dbReference type="Proteomes" id="UP000196125">
    <property type="component" value="Unassembled WGS sequence"/>
</dbReference>
<dbReference type="AlphaFoldDB" id="A0A1Y6IQM7"/>
<dbReference type="PROSITE" id="PS00060">
    <property type="entry name" value="ADH_IRON_2"/>
    <property type="match status" value="1"/>
</dbReference>
<dbReference type="PANTHER" id="PTHR43633:SF1">
    <property type="entry name" value="ALCOHOL DEHYDROGENASE YQHD"/>
    <property type="match status" value="1"/>
</dbReference>
<dbReference type="GO" id="GO:0005829">
    <property type="term" value="C:cytosol"/>
    <property type="evidence" value="ECO:0007669"/>
    <property type="project" value="TreeGrafter"/>
</dbReference>
<dbReference type="EC" id="1.1.1.-" evidence="7"/>
<dbReference type="Gene3D" id="1.20.1090.10">
    <property type="entry name" value="Dehydroquinate synthase-like - alpha domain"/>
    <property type="match status" value="1"/>
</dbReference>
<proteinExistence type="inferred from homology"/>
<dbReference type="Gene3D" id="3.40.50.1970">
    <property type="match status" value="1"/>
</dbReference>
<protein>
    <submittedName>
        <fullName evidence="7">Alcohol dehydrogenase YqhD</fullName>
        <ecNumber evidence="7">1.1.1.-</ecNumber>
    </submittedName>
    <submittedName>
        <fullName evidence="6">Iron-containing alcohol dehydrogenase</fullName>
    </submittedName>
</protein>
<evidence type="ECO:0000259" key="4">
    <source>
        <dbReference type="Pfam" id="PF00465"/>
    </source>
</evidence>
<dbReference type="RefSeq" id="WP_087479931.1">
    <property type="nucleotide sequence ID" value="NZ_AP024883.1"/>
</dbReference>
<name>A0A1Y6IQM7_9VIBR</name>
<gene>
    <name evidence="7" type="primary">yqhD_1</name>
    <name evidence="6" type="ORF">SBX37_10440</name>
    <name evidence="7" type="ORF">VIM7927_01185</name>
</gene>
<evidence type="ECO:0000259" key="5">
    <source>
        <dbReference type="Pfam" id="PF25137"/>
    </source>
</evidence>
<evidence type="ECO:0000313" key="6">
    <source>
        <dbReference type="EMBL" id="MDW6003265.1"/>
    </source>
</evidence>
<evidence type="ECO:0000313" key="7">
    <source>
        <dbReference type="EMBL" id="SMR99947.1"/>
    </source>
</evidence>
<keyword evidence="9" id="KW-1185">Reference proteome</keyword>
<evidence type="ECO:0000313" key="9">
    <source>
        <dbReference type="Proteomes" id="UP001283366"/>
    </source>
</evidence>
<comment type="similarity">
    <text evidence="2">Belongs to the iron-containing alcohol dehydrogenase family.</text>
</comment>
<accession>A0A1Y6IQM7</accession>
<comment type="cofactor">
    <cofactor evidence="1">
        <name>Fe cation</name>
        <dbReference type="ChEBI" id="CHEBI:24875"/>
    </cofactor>
</comment>
<dbReference type="GO" id="GO:1990002">
    <property type="term" value="F:methylglyoxal reductase (NADPH) (acetol producing) activity"/>
    <property type="evidence" value="ECO:0007669"/>
    <property type="project" value="TreeGrafter"/>
</dbReference>
<dbReference type="EMBL" id="JAWRCO010000001">
    <property type="protein sequence ID" value="MDW6003265.1"/>
    <property type="molecule type" value="Genomic_DNA"/>
</dbReference>
<dbReference type="OrthoDB" id="9815791at2"/>
<evidence type="ECO:0000313" key="8">
    <source>
        <dbReference type="Proteomes" id="UP000196125"/>
    </source>
</evidence>
<dbReference type="GO" id="GO:0046872">
    <property type="term" value="F:metal ion binding"/>
    <property type="evidence" value="ECO:0007669"/>
    <property type="project" value="InterPro"/>
</dbReference>
<dbReference type="GO" id="GO:0008106">
    <property type="term" value="F:alcohol dehydrogenase (NADP+) activity"/>
    <property type="evidence" value="ECO:0007669"/>
    <property type="project" value="TreeGrafter"/>
</dbReference>
<dbReference type="Pfam" id="PF25137">
    <property type="entry name" value="ADH_Fe_C"/>
    <property type="match status" value="1"/>
</dbReference>
<reference evidence="7 8" key="1">
    <citation type="submission" date="2017-05" db="EMBL/GenBank/DDBJ databases">
        <authorList>
            <person name="Song R."/>
            <person name="Chenine A.L."/>
            <person name="Ruprecht R.M."/>
        </authorList>
    </citation>
    <scope>NUCLEOTIDE SEQUENCE [LARGE SCALE GENOMIC DNA]</scope>
    <source>
        <strain evidence="7 8">CECT 7927</strain>
    </source>
</reference>
<dbReference type="Pfam" id="PF00465">
    <property type="entry name" value="Fe-ADH"/>
    <property type="match status" value="1"/>
</dbReference>